<dbReference type="Proteomes" id="UP000625316">
    <property type="component" value="Unassembled WGS sequence"/>
</dbReference>
<dbReference type="AlphaFoldDB" id="A0A928VJY3"/>
<keyword evidence="2" id="KW-1185">Reference proteome</keyword>
<dbReference type="EMBL" id="JADEXQ010000010">
    <property type="protein sequence ID" value="MBE9029022.1"/>
    <property type="molecule type" value="Genomic_DNA"/>
</dbReference>
<sequence length="175" mass="20049">MTQQQFDQLTIADFADYQIVWPTTTQSAERRLFSAIVSVPERIYAPIGWLFAGEQMIAQLQGLNLTTFATVDCPFQLYRRIGTAIPISFEAISPIALPTHISKHAIFTSAMPGLTTLFHTFFRCVKPRFVRIYDAKLAQTLSDIVQRFLAEEQQFIAKNHTQLKLVPFYQAEFRL</sequence>
<evidence type="ECO:0000313" key="1">
    <source>
        <dbReference type="EMBL" id="MBE9029022.1"/>
    </source>
</evidence>
<organism evidence="1 2">
    <name type="scientific">Romeriopsis navalis LEGE 11480</name>
    <dbReference type="NCBI Taxonomy" id="2777977"/>
    <lineage>
        <taxon>Bacteria</taxon>
        <taxon>Bacillati</taxon>
        <taxon>Cyanobacteriota</taxon>
        <taxon>Cyanophyceae</taxon>
        <taxon>Leptolyngbyales</taxon>
        <taxon>Leptolyngbyaceae</taxon>
        <taxon>Romeriopsis</taxon>
        <taxon>Romeriopsis navalis</taxon>
    </lineage>
</organism>
<name>A0A928VJY3_9CYAN</name>
<evidence type="ECO:0000313" key="2">
    <source>
        <dbReference type="Proteomes" id="UP000625316"/>
    </source>
</evidence>
<gene>
    <name evidence="1" type="ORF">IQ266_04505</name>
</gene>
<dbReference type="RefSeq" id="WP_264323842.1">
    <property type="nucleotide sequence ID" value="NZ_JADEXQ010000010.1"/>
</dbReference>
<accession>A0A928VJY3</accession>
<comment type="caution">
    <text evidence="1">The sequence shown here is derived from an EMBL/GenBank/DDBJ whole genome shotgun (WGS) entry which is preliminary data.</text>
</comment>
<proteinExistence type="predicted"/>
<reference evidence="1" key="1">
    <citation type="submission" date="2020-10" db="EMBL/GenBank/DDBJ databases">
        <authorList>
            <person name="Castelo-Branco R."/>
            <person name="Eusebio N."/>
            <person name="Adriana R."/>
            <person name="Vieira A."/>
            <person name="Brugerolle De Fraissinette N."/>
            <person name="Rezende De Castro R."/>
            <person name="Schneider M.P."/>
            <person name="Vasconcelos V."/>
            <person name="Leao P.N."/>
        </authorList>
    </citation>
    <scope>NUCLEOTIDE SEQUENCE</scope>
    <source>
        <strain evidence="1">LEGE 11480</strain>
    </source>
</reference>
<protein>
    <submittedName>
        <fullName evidence="1">Uncharacterized protein</fullName>
    </submittedName>
</protein>